<evidence type="ECO:0000313" key="4">
    <source>
        <dbReference type="EnsemblMetazoa" id="CapteP164382"/>
    </source>
</evidence>
<evidence type="ECO:0000259" key="2">
    <source>
        <dbReference type="Pfam" id="PF03372"/>
    </source>
</evidence>
<dbReference type="Gene3D" id="3.60.10.10">
    <property type="entry name" value="Endonuclease/exonuclease/phosphatase"/>
    <property type="match status" value="1"/>
</dbReference>
<dbReference type="PANTHER" id="PTHR12121">
    <property type="entry name" value="CARBON CATABOLITE REPRESSOR PROTEIN 4"/>
    <property type="match status" value="1"/>
</dbReference>
<dbReference type="AlphaFoldDB" id="R7UVG3"/>
<name>R7UVG3_CAPTE</name>
<reference evidence="5" key="1">
    <citation type="submission" date="2012-12" db="EMBL/GenBank/DDBJ databases">
        <authorList>
            <person name="Hellsten U."/>
            <person name="Grimwood J."/>
            <person name="Chapman J.A."/>
            <person name="Shapiro H."/>
            <person name="Aerts A."/>
            <person name="Otillar R.P."/>
            <person name="Terry A.Y."/>
            <person name="Boore J.L."/>
            <person name="Simakov O."/>
            <person name="Marletaz F."/>
            <person name="Cho S.-J."/>
            <person name="Edsinger-Gonzales E."/>
            <person name="Havlak P."/>
            <person name="Kuo D.-H."/>
            <person name="Larsson T."/>
            <person name="Lv J."/>
            <person name="Arendt D."/>
            <person name="Savage R."/>
            <person name="Osoegawa K."/>
            <person name="de Jong P."/>
            <person name="Lindberg D.R."/>
            <person name="Seaver E.C."/>
            <person name="Weisblat D.A."/>
            <person name="Putnam N.H."/>
            <person name="Grigoriev I.V."/>
            <person name="Rokhsar D.S."/>
        </authorList>
    </citation>
    <scope>NUCLEOTIDE SEQUENCE</scope>
    <source>
        <strain evidence="5">I ESC-2004</strain>
    </source>
</reference>
<dbReference type="InterPro" id="IPR050410">
    <property type="entry name" value="CCR4/nocturin_mRNA_transcr"/>
</dbReference>
<sequence>MEDRKALHASCVRPKEEIKTEMHSRRRRRTSAPSTDSKIPKSHGGHRSHRSQHQRRHSSSKSAIWTMPGDGYQPSLEEKILRDRNWHYTDLGHGFNGHKAVGLGFVSFTVASYNLLSQDLLEANLYLYEGVKKEYLDWNYRGRNLMNEIKFRRPDILCLQEMHCKHYHQFEKELRKKNYTGVYHKRTGQDKQDGCAIFYKEDKFELRHTACVDYYKHNVPALDRDNVAIVLLLGVKGSHQLLCVATTHILFNPRRGDVKLAQLMVLLSEIDRLAHKGFEPITCEPLYHPVILCGDFNLVPFCPLYKFVCRGHLQYEGLPQNQMSGQEMNGYRNVIKKHFLSEKAGLTQSCQQLNVVQKRFEAMSLKSQPPKHLEIRKRTRLDQSSGNIFHSLPLVSVYRHRSKHWDAEVTTNHNMAGCTVDYMWYSVGKRETDPTSCQLKSVTQGPLQLLACLGLPHRKEMNQIGILPNKVVSSDHVMLMTKFSLKKSA</sequence>
<dbReference type="Proteomes" id="UP000014760">
    <property type="component" value="Unassembled WGS sequence"/>
</dbReference>
<accession>R7UVG3</accession>
<dbReference type="InterPro" id="IPR005135">
    <property type="entry name" value="Endo/exonuclease/phosphatase"/>
</dbReference>
<dbReference type="HOGENOM" id="CLU_016428_0_2_1"/>
<dbReference type="PANTHER" id="PTHR12121:SF34">
    <property type="entry name" value="PROTEIN ANGEL"/>
    <property type="match status" value="1"/>
</dbReference>
<keyword evidence="5" id="KW-1185">Reference proteome</keyword>
<dbReference type="OrthoDB" id="10253982at2759"/>
<protein>
    <recommendedName>
        <fullName evidence="2">Endonuclease/exonuclease/phosphatase domain-containing protein</fullName>
    </recommendedName>
</protein>
<evidence type="ECO:0000313" key="5">
    <source>
        <dbReference type="Proteomes" id="UP000014760"/>
    </source>
</evidence>
<reference evidence="3 5" key="2">
    <citation type="journal article" date="2013" name="Nature">
        <title>Insights into bilaterian evolution from three spiralian genomes.</title>
        <authorList>
            <person name="Simakov O."/>
            <person name="Marletaz F."/>
            <person name="Cho S.J."/>
            <person name="Edsinger-Gonzales E."/>
            <person name="Havlak P."/>
            <person name="Hellsten U."/>
            <person name="Kuo D.H."/>
            <person name="Larsson T."/>
            <person name="Lv J."/>
            <person name="Arendt D."/>
            <person name="Savage R."/>
            <person name="Osoegawa K."/>
            <person name="de Jong P."/>
            <person name="Grimwood J."/>
            <person name="Chapman J.A."/>
            <person name="Shapiro H."/>
            <person name="Aerts A."/>
            <person name="Otillar R.P."/>
            <person name="Terry A.Y."/>
            <person name="Boore J.L."/>
            <person name="Grigoriev I.V."/>
            <person name="Lindberg D.R."/>
            <person name="Seaver E.C."/>
            <person name="Weisblat D.A."/>
            <person name="Putnam N.H."/>
            <person name="Rokhsar D.S."/>
        </authorList>
    </citation>
    <scope>NUCLEOTIDE SEQUENCE</scope>
    <source>
        <strain evidence="3 5">I ESC-2004</strain>
    </source>
</reference>
<reference evidence="4" key="3">
    <citation type="submission" date="2015-06" db="UniProtKB">
        <authorList>
            <consortium name="EnsemblMetazoa"/>
        </authorList>
    </citation>
    <scope>IDENTIFICATION</scope>
</reference>
<dbReference type="EMBL" id="AMQN01005989">
    <property type="status" value="NOT_ANNOTATED_CDS"/>
    <property type="molecule type" value="Genomic_DNA"/>
</dbReference>
<feature type="domain" description="Endonuclease/exonuclease/phosphatase" evidence="2">
    <location>
        <begin position="111"/>
        <end position="426"/>
    </location>
</feature>
<organism evidence="3">
    <name type="scientific">Capitella teleta</name>
    <name type="common">Polychaete worm</name>
    <dbReference type="NCBI Taxonomy" id="283909"/>
    <lineage>
        <taxon>Eukaryota</taxon>
        <taxon>Metazoa</taxon>
        <taxon>Spiralia</taxon>
        <taxon>Lophotrochozoa</taxon>
        <taxon>Annelida</taxon>
        <taxon>Polychaeta</taxon>
        <taxon>Sedentaria</taxon>
        <taxon>Scolecida</taxon>
        <taxon>Capitellidae</taxon>
        <taxon>Capitella</taxon>
    </lineage>
</organism>
<evidence type="ECO:0000313" key="3">
    <source>
        <dbReference type="EMBL" id="ELU10613.1"/>
    </source>
</evidence>
<evidence type="ECO:0000256" key="1">
    <source>
        <dbReference type="SAM" id="MobiDB-lite"/>
    </source>
</evidence>
<dbReference type="EMBL" id="KB297336">
    <property type="protein sequence ID" value="ELU10613.1"/>
    <property type="molecule type" value="Genomic_DNA"/>
</dbReference>
<dbReference type="GO" id="GO:0000175">
    <property type="term" value="F:3'-5'-RNA exonuclease activity"/>
    <property type="evidence" value="ECO:0007669"/>
    <property type="project" value="TreeGrafter"/>
</dbReference>
<feature type="region of interest" description="Disordered" evidence="1">
    <location>
        <begin position="1"/>
        <end position="68"/>
    </location>
</feature>
<dbReference type="EnsemblMetazoa" id="CapteT164382">
    <property type="protein sequence ID" value="CapteP164382"/>
    <property type="gene ID" value="CapteG164382"/>
</dbReference>
<dbReference type="SUPFAM" id="SSF56219">
    <property type="entry name" value="DNase I-like"/>
    <property type="match status" value="1"/>
</dbReference>
<feature type="compositionally biased region" description="Basic and acidic residues" evidence="1">
    <location>
        <begin position="13"/>
        <end position="23"/>
    </location>
</feature>
<dbReference type="STRING" id="283909.R7UVG3"/>
<gene>
    <name evidence="3" type="ORF">CAPTEDRAFT_164382</name>
</gene>
<proteinExistence type="predicted"/>
<dbReference type="InterPro" id="IPR036691">
    <property type="entry name" value="Endo/exonu/phosph_ase_sf"/>
</dbReference>
<feature type="compositionally biased region" description="Basic residues" evidence="1">
    <location>
        <begin position="40"/>
        <end position="59"/>
    </location>
</feature>
<dbReference type="Pfam" id="PF03372">
    <property type="entry name" value="Exo_endo_phos"/>
    <property type="match status" value="1"/>
</dbReference>
<dbReference type="OMA" id="WRPPQFC"/>